<accession>A0A9W8AYD1</accession>
<dbReference type="GO" id="GO:0003700">
    <property type="term" value="F:DNA-binding transcription factor activity"/>
    <property type="evidence" value="ECO:0007669"/>
    <property type="project" value="InterPro"/>
</dbReference>
<evidence type="ECO:0000313" key="9">
    <source>
        <dbReference type="EMBL" id="KAJ1975308.1"/>
    </source>
</evidence>
<keyword evidence="5" id="KW-0539">Nucleus</keyword>
<dbReference type="SMART" id="SM00338">
    <property type="entry name" value="BRLZ"/>
    <property type="match status" value="1"/>
</dbReference>
<comment type="subcellular location">
    <subcellularLocation>
        <location evidence="1">Nucleus</location>
    </subcellularLocation>
</comment>
<feature type="compositionally biased region" description="Low complexity" evidence="7">
    <location>
        <begin position="214"/>
        <end position="226"/>
    </location>
</feature>
<gene>
    <name evidence="9" type="ORF">H4R34_004385</name>
</gene>
<evidence type="ECO:0000256" key="3">
    <source>
        <dbReference type="ARBA" id="ARBA00023125"/>
    </source>
</evidence>
<evidence type="ECO:0000256" key="7">
    <source>
        <dbReference type="SAM" id="MobiDB-lite"/>
    </source>
</evidence>
<dbReference type="InterPro" id="IPR051027">
    <property type="entry name" value="bZIP_transcription_factors"/>
</dbReference>
<feature type="region of interest" description="Disordered" evidence="7">
    <location>
        <begin position="134"/>
        <end position="247"/>
    </location>
</feature>
<evidence type="ECO:0000256" key="4">
    <source>
        <dbReference type="ARBA" id="ARBA00023163"/>
    </source>
</evidence>
<evidence type="ECO:0000256" key="5">
    <source>
        <dbReference type="ARBA" id="ARBA00023242"/>
    </source>
</evidence>
<dbReference type="InterPro" id="IPR004827">
    <property type="entry name" value="bZIP"/>
</dbReference>
<comment type="caution">
    <text evidence="9">The sequence shown here is derived from an EMBL/GenBank/DDBJ whole genome shotgun (WGS) entry which is preliminary data.</text>
</comment>
<sequence>MSKPFSRPEVSAVHSLLEDSGAATPSRYLVESGQYSFTPELGEFTELNPFEATFNKVTNAASANITSHPMSSIPSVSTMLASLDAAPNTLAAAISHQPFASTMASFSMTQQATIPPTTYPSSLATTTTTVQPESLAVAPQSSSYASEPTSTFAANTQHTPASHPPATQSSRRRSSGRRASTHRASPQAFVNTTTSPPSSEYGSSDVSPTDTAATSPTRSTGRSSRSSIKRKDPQNGHDDDDPSDEKRLRFLERNRIAASKCRQKKKQWIEGLKQQSEEVTQRNKQLNMMVAQLKEEVLVLKNQLLAHRDCNCTVIQQYVQRTSDQFAMASAPANPMQSATGLMGTSASDMMAAHNAAALASMPSVLSKPPL</sequence>
<evidence type="ECO:0000256" key="1">
    <source>
        <dbReference type="ARBA" id="ARBA00004123"/>
    </source>
</evidence>
<evidence type="ECO:0000256" key="2">
    <source>
        <dbReference type="ARBA" id="ARBA00023015"/>
    </source>
</evidence>
<dbReference type="GO" id="GO:0003677">
    <property type="term" value="F:DNA binding"/>
    <property type="evidence" value="ECO:0007669"/>
    <property type="project" value="UniProtKB-KW"/>
</dbReference>
<reference evidence="9" key="1">
    <citation type="submission" date="2022-07" db="EMBL/GenBank/DDBJ databases">
        <title>Phylogenomic reconstructions and comparative analyses of Kickxellomycotina fungi.</title>
        <authorList>
            <person name="Reynolds N.K."/>
            <person name="Stajich J.E."/>
            <person name="Barry K."/>
            <person name="Grigoriev I.V."/>
            <person name="Crous P."/>
            <person name="Smith M.E."/>
        </authorList>
    </citation>
    <scope>NUCLEOTIDE SEQUENCE</scope>
    <source>
        <strain evidence="9">RSA 567</strain>
    </source>
</reference>
<feature type="domain" description="BZIP" evidence="8">
    <location>
        <begin position="244"/>
        <end position="307"/>
    </location>
</feature>
<keyword evidence="4" id="KW-0804">Transcription</keyword>
<dbReference type="CDD" id="cd14687">
    <property type="entry name" value="bZIP_ATF2"/>
    <property type="match status" value="1"/>
</dbReference>
<keyword evidence="3" id="KW-0238">DNA-binding</keyword>
<organism evidence="9 10">
    <name type="scientific">Dimargaris verticillata</name>
    <dbReference type="NCBI Taxonomy" id="2761393"/>
    <lineage>
        <taxon>Eukaryota</taxon>
        <taxon>Fungi</taxon>
        <taxon>Fungi incertae sedis</taxon>
        <taxon>Zoopagomycota</taxon>
        <taxon>Kickxellomycotina</taxon>
        <taxon>Dimargaritomycetes</taxon>
        <taxon>Dimargaritales</taxon>
        <taxon>Dimargaritaceae</taxon>
        <taxon>Dimargaris</taxon>
    </lineage>
</organism>
<name>A0A9W8AYD1_9FUNG</name>
<dbReference type="EMBL" id="JANBQB010000542">
    <property type="protein sequence ID" value="KAJ1975308.1"/>
    <property type="molecule type" value="Genomic_DNA"/>
</dbReference>
<feature type="compositionally biased region" description="Polar residues" evidence="7">
    <location>
        <begin position="188"/>
        <end position="213"/>
    </location>
</feature>
<evidence type="ECO:0000313" key="10">
    <source>
        <dbReference type="Proteomes" id="UP001151582"/>
    </source>
</evidence>
<evidence type="ECO:0000256" key="6">
    <source>
        <dbReference type="SAM" id="Coils"/>
    </source>
</evidence>
<keyword evidence="6" id="KW-0175">Coiled coil</keyword>
<dbReference type="FunFam" id="1.20.5.170:FF:000010">
    <property type="entry name" value="Cyclic AMP-dependent transcription factor ATF-2"/>
    <property type="match status" value="1"/>
</dbReference>
<feature type="compositionally biased region" description="Polar residues" evidence="7">
    <location>
        <begin position="139"/>
        <end position="168"/>
    </location>
</feature>
<keyword evidence="2" id="KW-0805">Transcription regulation</keyword>
<dbReference type="PROSITE" id="PS00036">
    <property type="entry name" value="BZIP_BASIC"/>
    <property type="match status" value="1"/>
</dbReference>
<feature type="compositionally biased region" description="Basic residues" evidence="7">
    <location>
        <begin position="170"/>
        <end position="181"/>
    </location>
</feature>
<dbReference type="PANTHER" id="PTHR19304">
    <property type="entry name" value="CYCLIC-AMP RESPONSE ELEMENT BINDING PROTEIN"/>
    <property type="match status" value="1"/>
</dbReference>
<dbReference type="Proteomes" id="UP001151582">
    <property type="component" value="Unassembled WGS sequence"/>
</dbReference>
<dbReference type="AlphaFoldDB" id="A0A9W8AYD1"/>
<dbReference type="PROSITE" id="PS50217">
    <property type="entry name" value="BZIP"/>
    <property type="match status" value="1"/>
</dbReference>
<protein>
    <recommendedName>
        <fullName evidence="8">BZIP domain-containing protein</fullName>
    </recommendedName>
</protein>
<dbReference type="Pfam" id="PF00170">
    <property type="entry name" value="bZIP_1"/>
    <property type="match status" value="1"/>
</dbReference>
<proteinExistence type="predicted"/>
<dbReference type="SUPFAM" id="SSF57959">
    <property type="entry name" value="Leucine zipper domain"/>
    <property type="match status" value="1"/>
</dbReference>
<dbReference type="InterPro" id="IPR046347">
    <property type="entry name" value="bZIP_sf"/>
</dbReference>
<evidence type="ECO:0000259" key="8">
    <source>
        <dbReference type="PROSITE" id="PS50217"/>
    </source>
</evidence>
<dbReference type="Gene3D" id="1.20.5.170">
    <property type="match status" value="1"/>
</dbReference>
<feature type="coiled-coil region" evidence="6">
    <location>
        <begin position="269"/>
        <end position="303"/>
    </location>
</feature>
<dbReference type="GO" id="GO:0005634">
    <property type="term" value="C:nucleus"/>
    <property type="evidence" value="ECO:0007669"/>
    <property type="project" value="UniProtKB-SubCell"/>
</dbReference>
<keyword evidence="10" id="KW-1185">Reference proteome</keyword>
<dbReference type="OrthoDB" id="295274at2759"/>